<protein>
    <submittedName>
        <fullName evidence="8">Uncharacterized protein</fullName>
    </submittedName>
</protein>
<evidence type="ECO:0000313" key="8">
    <source>
        <dbReference type="EMBL" id="CAH0728206.1"/>
    </source>
</evidence>
<dbReference type="GO" id="GO:0005958">
    <property type="term" value="C:DNA-dependent protein kinase-DNA ligase 4 complex"/>
    <property type="evidence" value="ECO:0007669"/>
    <property type="project" value="TreeGrafter"/>
</dbReference>
<dbReference type="OrthoDB" id="8064436at2759"/>
<dbReference type="Pfam" id="PF06632">
    <property type="entry name" value="XRCC4"/>
    <property type="match status" value="1"/>
</dbReference>
<accession>A0A8J9YJK6</accession>
<dbReference type="GO" id="GO:0006303">
    <property type="term" value="P:double-strand break repair via nonhomologous end joining"/>
    <property type="evidence" value="ECO:0007669"/>
    <property type="project" value="TreeGrafter"/>
</dbReference>
<evidence type="ECO:0000256" key="5">
    <source>
        <dbReference type="SAM" id="Coils"/>
    </source>
</evidence>
<dbReference type="Gene3D" id="2.170.210.10">
    <property type="entry name" value="DNA double-strand break repair and VJ recombination XRCC4, N-terminal"/>
    <property type="match status" value="1"/>
</dbReference>
<proteinExistence type="predicted"/>
<reference evidence="8" key="1">
    <citation type="submission" date="2021-12" db="EMBL/GenBank/DDBJ databases">
        <authorList>
            <person name="Martin H S."/>
        </authorList>
    </citation>
    <scope>NUCLEOTIDE SEQUENCE</scope>
</reference>
<comment type="subcellular location">
    <subcellularLocation>
        <location evidence="1">Nucleus</location>
    </subcellularLocation>
</comment>
<dbReference type="InterPro" id="IPR014751">
    <property type="entry name" value="XRCC4-like_C"/>
</dbReference>
<feature type="domain" description="XRCC4 N-terminal" evidence="6">
    <location>
        <begin position="21"/>
        <end position="108"/>
    </location>
</feature>
<dbReference type="GO" id="GO:0010165">
    <property type="term" value="P:response to X-ray"/>
    <property type="evidence" value="ECO:0007669"/>
    <property type="project" value="TreeGrafter"/>
</dbReference>
<dbReference type="EMBL" id="OV170227">
    <property type="protein sequence ID" value="CAH0728206.1"/>
    <property type="molecule type" value="Genomic_DNA"/>
</dbReference>
<keyword evidence="3" id="KW-0234">DNA repair</keyword>
<evidence type="ECO:0000313" key="9">
    <source>
        <dbReference type="Proteomes" id="UP000838878"/>
    </source>
</evidence>
<evidence type="ECO:0000259" key="7">
    <source>
        <dbReference type="Pfam" id="PF21924"/>
    </source>
</evidence>
<name>A0A8J9YJK6_9NEOP</name>
<dbReference type="AlphaFoldDB" id="A0A8J9YJK6"/>
<keyword evidence="4" id="KW-0539">Nucleus</keyword>
<dbReference type="Gene3D" id="1.20.5.370">
    <property type="match status" value="1"/>
</dbReference>
<feature type="non-terminal residue" evidence="8">
    <location>
        <position position="222"/>
    </location>
</feature>
<organism evidence="8 9">
    <name type="scientific">Brenthis ino</name>
    <name type="common">lesser marbled fritillary</name>
    <dbReference type="NCBI Taxonomy" id="405034"/>
    <lineage>
        <taxon>Eukaryota</taxon>
        <taxon>Metazoa</taxon>
        <taxon>Ecdysozoa</taxon>
        <taxon>Arthropoda</taxon>
        <taxon>Hexapoda</taxon>
        <taxon>Insecta</taxon>
        <taxon>Pterygota</taxon>
        <taxon>Neoptera</taxon>
        <taxon>Endopterygota</taxon>
        <taxon>Lepidoptera</taxon>
        <taxon>Glossata</taxon>
        <taxon>Ditrysia</taxon>
        <taxon>Papilionoidea</taxon>
        <taxon>Nymphalidae</taxon>
        <taxon>Heliconiinae</taxon>
        <taxon>Argynnini</taxon>
        <taxon>Brenthis</taxon>
    </lineage>
</organism>
<dbReference type="PANTHER" id="PTHR28559:SF1">
    <property type="entry name" value="DNA REPAIR PROTEIN XRCC4"/>
    <property type="match status" value="1"/>
</dbReference>
<keyword evidence="2" id="KW-0227">DNA damage</keyword>
<dbReference type="InterPro" id="IPR053961">
    <property type="entry name" value="XRCC4_N"/>
</dbReference>
<evidence type="ECO:0000256" key="4">
    <source>
        <dbReference type="ARBA" id="ARBA00023242"/>
    </source>
</evidence>
<dbReference type="SUPFAM" id="SSF58022">
    <property type="entry name" value="XRCC4, C-terminal oligomerization domain"/>
    <property type="match status" value="1"/>
</dbReference>
<dbReference type="InterPro" id="IPR053962">
    <property type="entry name" value="XRCC4_CC"/>
</dbReference>
<gene>
    <name evidence="8" type="ORF">BINO364_LOCUS13451</name>
</gene>
<dbReference type="Pfam" id="PF21924">
    <property type="entry name" value="XRCC4_CC"/>
    <property type="match status" value="1"/>
</dbReference>
<sequence length="222" mass="26057">MDSNEEGMFVSKFVINEQILYSKISCNPNEEDLLKIEIFSYDQSWSGHFSRESAKTFGDRLDESEEEYFKNVIIALKGIEGTYVLDFTPEKEKDLSKFVWKRIIPKEYSKHGFVEHGHVMLKKNIPVITKNTIIDYLMFQNETLQCTIEDYKDNYEALNIELVKCKKELENLVVIKNLIETNLYGKFVQVLNSKKKRIKLLESQLDNNEKNGQCIDDENEED</sequence>
<keyword evidence="5" id="KW-0175">Coiled coil</keyword>
<feature type="domain" description="XRCC4 coiled-coil" evidence="7">
    <location>
        <begin position="133"/>
        <end position="200"/>
    </location>
</feature>
<feature type="coiled-coil region" evidence="5">
    <location>
        <begin position="141"/>
        <end position="211"/>
    </location>
</feature>
<evidence type="ECO:0000256" key="2">
    <source>
        <dbReference type="ARBA" id="ARBA00022763"/>
    </source>
</evidence>
<dbReference type="GO" id="GO:0032807">
    <property type="term" value="C:DNA ligase IV complex"/>
    <property type="evidence" value="ECO:0007669"/>
    <property type="project" value="TreeGrafter"/>
</dbReference>
<dbReference type="GO" id="GO:0003677">
    <property type="term" value="F:DNA binding"/>
    <property type="evidence" value="ECO:0007669"/>
    <property type="project" value="InterPro"/>
</dbReference>
<dbReference type="Proteomes" id="UP000838878">
    <property type="component" value="Chromosome 7"/>
</dbReference>
<evidence type="ECO:0000256" key="1">
    <source>
        <dbReference type="ARBA" id="ARBA00004123"/>
    </source>
</evidence>
<dbReference type="InterPro" id="IPR010585">
    <property type="entry name" value="DNA_repair_prot_XRCC4"/>
</dbReference>
<dbReference type="InterPro" id="IPR038051">
    <property type="entry name" value="XRCC4-like_N_sf"/>
</dbReference>
<evidence type="ECO:0000256" key="3">
    <source>
        <dbReference type="ARBA" id="ARBA00023204"/>
    </source>
</evidence>
<keyword evidence="9" id="KW-1185">Reference proteome</keyword>
<dbReference type="GO" id="GO:0006310">
    <property type="term" value="P:DNA recombination"/>
    <property type="evidence" value="ECO:0007669"/>
    <property type="project" value="InterPro"/>
</dbReference>
<dbReference type="PANTHER" id="PTHR28559">
    <property type="entry name" value="DNA REPAIR PROTEIN XRCC4"/>
    <property type="match status" value="1"/>
</dbReference>
<evidence type="ECO:0000259" key="6">
    <source>
        <dbReference type="Pfam" id="PF06632"/>
    </source>
</evidence>